<sequence>MKNLWYYSLLLFILFSSCSKQLPENAVFQDKVIAISPDYSHGTIPWNIAPLNFSINVEADDYLAALYSSKGEKIIAGGKQVEWNLKSWHRLLEANKGDTLYTEIYLKKGNQWTKHPLLKNVIAPDAIDEYISYRLIEPSYVTYELMTINQRNLTNFDEKVIYDNSMLSSGENGQCINCHSYQNYNRTGNMQFHVRQHLGGTVIVTGDNVTKVSLKTEHTISAGVYPAWHPTENLIAYSTNNTSQNFHTRDPQKVEVMDSESALILYDVTKNEVKEIVNEPNHLETFPAWSPDGKYLYYVSAAYPENINKDSENLYLEYKDFRYNIYRKAFNPETYEFTATDTIFEASEYGKSATFPRVSPDGRYLLFTLGDFGNFHIWHKSSDLYLLDMETWTLSALAELNSPDVESYHSWSSNGRWIIFSSRRDDGSYTRPYIGYFKDGKASKPFILPQKSPDFYGEFFKSYNIPEFMVEPVKVSRKNLVDAIKKDAQQATFNNELKKPVIKKDEKENFYE</sequence>
<evidence type="ECO:0000313" key="3">
    <source>
        <dbReference type="EMBL" id="KAA6301805.1"/>
    </source>
</evidence>
<dbReference type="EMBL" id="SNRX01000013">
    <property type="protein sequence ID" value="KAA6301805.1"/>
    <property type="molecule type" value="Genomic_DNA"/>
</dbReference>
<dbReference type="PANTHER" id="PTHR36842:SF2">
    <property type="entry name" value="SLR0505 PROTEIN"/>
    <property type="match status" value="1"/>
</dbReference>
<organism evidence="3 4">
    <name type="scientific">Candidatus Ordinivivax streblomastigis</name>
    <dbReference type="NCBI Taxonomy" id="2540710"/>
    <lineage>
        <taxon>Bacteria</taxon>
        <taxon>Pseudomonadati</taxon>
        <taxon>Bacteroidota</taxon>
        <taxon>Bacteroidia</taxon>
        <taxon>Bacteroidales</taxon>
        <taxon>Candidatus Ordinivivax</taxon>
    </lineage>
</organism>
<reference evidence="3 4" key="1">
    <citation type="submission" date="2019-03" db="EMBL/GenBank/DDBJ databases">
        <title>Single cell metagenomics reveals metabolic interactions within the superorganism composed of flagellate Streblomastix strix and complex community of Bacteroidetes bacteria on its surface.</title>
        <authorList>
            <person name="Treitli S.C."/>
            <person name="Kolisko M."/>
            <person name="Husnik F."/>
            <person name="Keeling P."/>
            <person name="Hampl V."/>
        </authorList>
    </citation>
    <scope>NUCLEOTIDE SEQUENCE [LARGE SCALE GENOMIC DNA]</scope>
    <source>
        <strain evidence="3">St1</strain>
    </source>
</reference>
<evidence type="ECO:0000256" key="1">
    <source>
        <dbReference type="ARBA" id="ARBA00009820"/>
    </source>
</evidence>
<protein>
    <submittedName>
        <fullName evidence="3">Protein TolB</fullName>
    </submittedName>
</protein>
<evidence type="ECO:0000256" key="2">
    <source>
        <dbReference type="SAM" id="SignalP"/>
    </source>
</evidence>
<dbReference type="InterPro" id="IPR011042">
    <property type="entry name" value="6-blade_b-propeller_TolB-like"/>
</dbReference>
<dbReference type="Proteomes" id="UP000324575">
    <property type="component" value="Unassembled WGS sequence"/>
</dbReference>
<comment type="similarity">
    <text evidence="1">Belongs to the TolB family.</text>
</comment>
<comment type="caution">
    <text evidence="3">The sequence shown here is derived from an EMBL/GenBank/DDBJ whole genome shotgun (WGS) entry which is preliminary data.</text>
</comment>
<feature type="chain" id="PRO_5024376938" evidence="2">
    <location>
        <begin position="23"/>
        <end position="512"/>
    </location>
</feature>
<dbReference type="PROSITE" id="PS51257">
    <property type="entry name" value="PROKAR_LIPOPROTEIN"/>
    <property type="match status" value="1"/>
</dbReference>
<dbReference type="AlphaFoldDB" id="A0A5M8P048"/>
<dbReference type="PANTHER" id="PTHR36842">
    <property type="entry name" value="PROTEIN TOLB HOMOLOG"/>
    <property type="match status" value="1"/>
</dbReference>
<dbReference type="Pfam" id="PF07676">
    <property type="entry name" value="PD40"/>
    <property type="match status" value="3"/>
</dbReference>
<feature type="signal peptide" evidence="2">
    <location>
        <begin position="1"/>
        <end position="22"/>
    </location>
</feature>
<accession>A0A5M8P048</accession>
<dbReference type="Gene3D" id="2.120.10.30">
    <property type="entry name" value="TolB, C-terminal domain"/>
    <property type="match status" value="2"/>
</dbReference>
<name>A0A5M8P048_9BACT</name>
<evidence type="ECO:0000313" key="4">
    <source>
        <dbReference type="Proteomes" id="UP000324575"/>
    </source>
</evidence>
<dbReference type="InterPro" id="IPR011659">
    <property type="entry name" value="WD40"/>
</dbReference>
<keyword evidence="2" id="KW-0732">Signal</keyword>
<dbReference type="SUPFAM" id="SSF82171">
    <property type="entry name" value="DPP6 N-terminal domain-like"/>
    <property type="match status" value="1"/>
</dbReference>
<gene>
    <name evidence="3" type="ORF">EZS26_001968</name>
</gene>
<proteinExistence type="inferred from homology"/>